<accession>A0A381UXR1</accession>
<name>A0A381UXR1_9ZZZZ</name>
<protein>
    <submittedName>
        <fullName evidence="1">Uncharacterized protein</fullName>
    </submittedName>
</protein>
<sequence length="53" mass="5902">MPQVLRSLQERLALTEEDQVLKAVFASRALALRGLSFFVVAIFVERLARSVVG</sequence>
<gene>
    <name evidence="1" type="ORF">METZ01_LOCUS85598</name>
</gene>
<proteinExistence type="predicted"/>
<dbReference type="EMBL" id="UINC01007334">
    <property type="protein sequence ID" value="SVA32744.1"/>
    <property type="molecule type" value="Genomic_DNA"/>
</dbReference>
<dbReference type="AlphaFoldDB" id="A0A381UXR1"/>
<evidence type="ECO:0000313" key="1">
    <source>
        <dbReference type="EMBL" id="SVA32744.1"/>
    </source>
</evidence>
<reference evidence="1" key="1">
    <citation type="submission" date="2018-05" db="EMBL/GenBank/DDBJ databases">
        <authorList>
            <person name="Lanie J.A."/>
            <person name="Ng W.-L."/>
            <person name="Kazmierczak K.M."/>
            <person name="Andrzejewski T.M."/>
            <person name="Davidsen T.M."/>
            <person name="Wayne K.J."/>
            <person name="Tettelin H."/>
            <person name="Glass J.I."/>
            <person name="Rusch D."/>
            <person name="Podicherti R."/>
            <person name="Tsui H.-C.T."/>
            <person name="Winkler M.E."/>
        </authorList>
    </citation>
    <scope>NUCLEOTIDE SEQUENCE</scope>
</reference>
<organism evidence="1">
    <name type="scientific">marine metagenome</name>
    <dbReference type="NCBI Taxonomy" id="408172"/>
    <lineage>
        <taxon>unclassified sequences</taxon>
        <taxon>metagenomes</taxon>
        <taxon>ecological metagenomes</taxon>
    </lineage>
</organism>